<comment type="similarity">
    <text evidence="1">Belongs to the peptidase A1 family.</text>
</comment>
<dbReference type="PRINTS" id="PR00792">
    <property type="entry name" value="PEPSIN"/>
</dbReference>
<organism evidence="4 5">
    <name type="scientific">Dendrobium nobile</name>
    <name type="common">Orchid</name>
    <dbReference type="NCBI Taxonomy" id="94219"/>
    <lineage>
        <taxon>Eukaryota</taxon>
        <taxon>Viridiplantae</taxon>
        <taxon>Streptophyta</taxon>
        <taxon>Embryophyta</taxon>
        <taxon>Tracheophyta</taxon>
        <taxon>Spermatophyta</taxon>
        <taxon>Magnoliopsida</taxon>
        <taxon>Liliopsida</taxon>
        <taxon>Asparagales</taxon>
        <taxon>Orchidaceae</taxon>
        <taxon>Epidendroideae</taxon>
        <taxon>Malaxideae</taxon>
        <taxon>Dendrobiinae</taxon>
        <taxon>Dendrobium</taxon>
    </lineage>
</organism>
<dbReference type="InterPro" id="IPR032799">
    <property type="entry name" value="TAXi_C"/>
</dbReference>
<dbReference type="GO" id="GO:0004190">
    <property type="term" value="F:aspartic-type endopeptidase activity"/>
    <property type="evidence" value="ECO:0007669"/>
    <property type="project" value="InterPro"/>
</dbReference>
<feature type="domain" description="Peptidase A1" evidence="3">
    <location>
        <begin position="48"/>
        <end position="372"/>
    </location>
</feature>
<evidence type="ECO:0000313" key="4">
    <source>
        <dbReference type="EMBL" id="KAI0496539.1"/>
    </source>
</evidence>
<dbReference type="PANTHER" id="PTHR13683:SF904">
    <property type="entry name" value="PROTEIN ASPARTIC PROTEASE IN GUARD CELL 1-LIKE"/>
    <property type="match status" value="1"/>
</dbReference>
<dbReference type="PROSITE" id="PS51767">
    <property type="entry name" value="PEPTIDASE_A1"/>
    <property type="match status" value="1"/>
</dbReference>
<dbReference type="Proteomes" id="UP000829196">
    <property type="component" value="Unassembled WGS sequence"/>
</dbReference>
<dbReference type="InterPro" id="IPR032861">
    <property type="entry name" value="TAXi_N"/>
</dbReference>
<dbReference type="Pfam" id="PF14543">
    <property type="entry name" value="TAXi_N"/>
    <property type="match status" value="1"/>
</dbReference>
<dbReference type="Pfam" id="PF14541">
    <property type="entry name" value="TAXi_C"/>
    <property type="match status" value="1"/>
</dbReference>
<keyword evidence="5" id="KW-1185">Reference proteome</keyword>
<evidence type="ECO:0000313" key="5">
    <source>
        <dbReference type="Proteomes" id="UP000829196"/>
    </source>
</evidence>
<dbReference type="InterPro" id="IPR021109">
    <property type="entry name" value="Peptidase_aspartic_dom_sf"/>
</dbReference>
<dbReference type="InterPro" id="IPR001461">
    <property type="entry name" value="Aspartic_peptidase_A1"/>
</dbReference>
<proteinExistence type="inferred from homology"/>
<dbReference type="EMBL" id="JAGYWB010000016">
    <property type="protein sequence ID" value="KAI0496539.1"/>
    <property type="molecule type" value="Genomic_DNA"/>
</dbReference>
<dbReference type="SMR" id="A0A8T3AJH9"/>
<protein>
    <recommendedName>
        <fullName evidence="3">Peptidase A1 domain-containing protein</fullName>
    </recommendedName>
</protein>
<reference evidence="4" key="1">
    <citation type="journal article" date="2022" name="Front. Genet.">
        <title>Chromosome-Scale Assembly of the Dendrobium nobile Genome Provides Insights Into the Molecular Mechanism of the Biosynthesis of the Medicinal Active Ingredient of Dendrobium.</title>
        <authorList>
            <person name="Xu Q."/>
            <person name="Niu S.-C."/>
            <person name="Li K.-L."/>
            <person name="Zheng P.-J."/>
            <person name="Zhang X.-J."/>
            <person name="Jia Y."/>
            <person name="Liu Y."/>
            <person name="Niu Y.-X."/>
            <person name="Yu L.-H."/>
            <person name="Chen D.-F."/>
            <person name="Zhang G.-Q."/>
        </authorList>
    </citation>
    <scope>NUCLEOTIDE SEQUENCE</scope>
    <source>
        <tissue evidence="4">Leaf</tissue>
    </source>
</reference>
<sequence length="377" mass="41173">MELLRRDQERVNYIQRRVANANARLNPVGGSLFARVPVSIILSGSSSYIVNIGLGTPTKSFSLMLDTGTDLTWTQCVPCVNCYPQTNPFYDPTLSSTFNDILCNSDYCTELKKFRCSSKSTCLYMEEYLDHSSTNGSLIQDTLTFSSDTIHNFRFGCGHNNTGDFGKADGLLGLGQGAASIISQTAQFYNKVFSYCLPSGSNEIGYLELGRSVPGVKYTPMLTNPNFPSLYFLKLIAISIAGTRLAFSPTETVLDSGSSISYLPPTIYSSLRSIFQEEMINYPMAPPLDNLDTCYDLTGHSDVGVPEIVLIYDGEVTASLDGSGILYMTISSQACLAFAKTNDEVIVAVIGNMHQRRFNVVYDVGNSRIGFGSNGCN</sequence>
<comment type="caution">
    <text evidence="4">The sequence shown here is derived from an EMBL/GenBank/DDBJ whole genome shotgun (WGS) entry which is preliminary data.</text>
</comment>
<dbReference type="OrthoDB" id="851051at2759"/>
<dbReference type="PANTHER" id="PTHR13683">
    <property type="entry name" value="ASPARTYL PROTEASES"/>
    <property type="match status" value="1"/>
</dbReference>
<feature type="active site" evidence="2">
    <location>
        <position position="255"/>
    </location>
</feature>
<name>A0A8T3AJH9_DENNO</name>
<accession>A0A8T3AJH9</accession>
<evidence type="ECO:0000256" key="1">
    <source>
        <dbReference type="ARBA" id="ARBA00007447"/>
    </source>
</evidence>
<dbReference type="FunFam" id="2.40.70.10:FF:000031">
    <property type="entry name" value="Aspartyl protease AED1"/>
    <property type="match status" value="1"/>
</dbReference>
<dbReference type="GO" id="GO:0006508">
    <property type="term" value="P:proteolysis"/>
    <property type="evidence" value="ECO:0007669"/>
    <property type="project" value="InterPro"/>
</dbReference>
<evidence type="ECO:0000259" key="3">
    <source>
        <dbReference type="PROSITE" id="PS51767"/>
    </source>
</evidence>
<dbReference type="InterPro" id="IPR033121">
    <property type="entry name" value="PEPTIDASE_A1"/>
</dbReference>
<dbReference type="AlphaFoldDB" id="A0A8T3AJH9"/>
<feature type="active site" evidence="2">
    <location>
        <position position="66"/>
    </location>
</feature>
<dbReference type="FunFam" id="2.40.70.10:FF:000049">
    <property type="entry name" value="Aspartyl protease AED1"/>
    <property type="match status" value="1"/>
</dbReference>
<evidence type="ECO:0000256" key="2">
    <source>
        <dbReference type="PIRSR" id="PIRSR601461-1"/>
    </source>
</evidence>
<dbReference type="SUPFAM" id="SSF50630">
    <property type="entry name" value="Acid proteases"/>
    <property type="match status" value="1"/>
</dbReference>
<gene>
    <name evidence="4" type="ORF">KFK09_022859</name>
</gene>
<dbReference type="Gene3D" id="2.40.70.10">
    <property type="entry name" value="Acid Proteases"/>
    <property type="match status" value="2"/>
</dbReference>